<dbReference type="PANTHER" id="PTHR23155:SF955">
    <property type="entry name" value="AAA+ ATPASE DOMAIN-CONTAINING PROTEIN"/>
    <property type="match status" value="1"/>
</dbReference>
<dbReference type="GO" id="GO:0043531">
    <property type="term" value="F:ADP binding"/>
    <property type="evidence" value="ECO:0007669"/>
    <property type="project" value="InterPro"/>
</dbReference>
<dbReference type="SUPFAM" id="SSF52540">
    <property type="entry name" value="P-loop containing nucleoside triphosphate hydrolases"/>
    <property type="match status" value="1"/>
</dbReference>
<keyword evidence="3" id="KW-0677">Repeat</keyword>
<dbReference type="Pfam" id="PF00931">
    <property type="entry name" value="NB-ARC"/>
    <property type="match status" value="1"/>
</dbReference>
<dbReference type="OMA" id="EEPWSEV"/>
<evidence type="ECO:0000259" key="6">
    <source>
        <dbReference type="Pfam" id="PF00931"/>
    </source>
</evidence>
<dbReference type="InterPro" id="IPR027417">
    <property type="entry name" value="P-loop_NTPase"/>
</dbReference>
<dbReference type="Pfam" id="PF23559">
    <property type="entry name" value="WHD_DRP"/>
    <property type="match status" value="1"/>
</dbReference>
<organism evidence="9">
    <name type="scientific">Daucus carota subsp. sativus</name>
    <name type="common">Carrot</name>
    <dbReference type="NCBI Taxonomy" id="79200"/>
    <lineage>
        <taxon>Eukaryota</taxon>
        <taxon>Viridiplantae</taxon>
        <taxon>Streptophyta</taxon>
        <taxon>Embryophyta</taxon>
        <taxon>Tracheophyta</taxon>
        <taxon>Spermatophyta</taxon>
        <taxon>Magnoliopsida</taxon>
        <taxon>eudicotyledons</taxon>
        <taxon>Gunneridae</taxon>
        <taxon>Pentapetalae</taxon>
        <taxon>asterids</taxon>
        <taxon>campanulids</taxon>
        <taxon>Apiales</taxon>
        <taxon>Apiaceae</taxon>
        <taxon>Apioideae</taxon>
        <taxon>Scandiceae</taxon>
        <taxon>Daucinae</taxon>
        <taxon>Daucus</taxon>
        <taxon>Daucus sect. Daucus</taxon>
    </lineage>
</organism>
<dbReference type="InterPro" id="IPR055414">
    <property type="entry name" value="LRR_R13L4/SHOC2-like"/>
</dbReference>
<keyword evidence="4" id="KW-0547">Nucleotide-binding</keyword>
<proteinExistence type="inferred from homology"/>
<keyword evidence="5" id="KW-0611">Plant defense</keyword>
<dbReference type="Gene3D" id="1.10.8.430">
    <property type="entry name" value="Helical domain of apoptotic protease-activating factors"/>
    <property type="match status" value="1"/>
</dbReference>
<sequence>MENPSPDHNLAFGDILSEVSGDQEAGPICFREKLTINFRLLDVCRKLLKIEERLSLYLRSTDIPFLESIVGQGLNSQVQWVTSKLHKTSLMLKVIFERIKSETASKVETRELLRFAISISDITTLIDRDIISNIISDEIMEYTSPTKVREYAKRFAEKLSSVEAQIEGLHDRATTLGLTSATSEQTTRLSNNIYTEEAVLEEERKDVFTVSLEEDIQVITTKLTGGQKTAALVAIIGEKGIGKTTLAKKIYHHRVVAHHFPCRAWVTASDDFEPNSFLFSIAKQVLVGFVENDPIDRIRYKLARLWWHQKYLIVLDDAHAIVEARKTLCKLCPNQSNGSKLLITTSKRGLLKASSNCYIHERRVLGDEEAWELFNTRLDFQVDQEVEQFARDIVKKCSGSPSSVLRLADIISSKAATQEQFITLSQINDPNGSSYPSLTSGSDLMSSSDKQFLMQFIHFSKTEIPARRLIVLWVAEGLVDQPADSAETPECAGENVLMELVQKRMIQVAKWKPNGKVKTCRLKYSLMDKLRTEAGKANFLKINWQVAASKSTKKKGVMLRVADHLDNNCSIFSHIHENDSIGSSSFKHHYKRLISFLSFDSREGPVPGKDIGNFIHRGIKLKCFKMLRVLDLEGTFRPKLPDSIKKLSQLRYLGLRHTYTELLPEAIGKLSNLQTLDLKHTCLRSLPGSIWKLQQLRHLYLSENYRSRIMVPGSSISLLNIQTLWGAFVDDETGIEDGLKKLTSLRKLGMVYRLPLMQQGILAKWILKLHHLESLRLRSVDDMNNPSLLYLKTISGLNKLSSLYLLGKLANPLVLEAMPESLTEITLSLSGLSVDPMRTLEKLPYLRILNLYAGSCTNSTMVCSSGGFPLLRLLNLWKLEELVEWIVKDGSLTILRHLEIRSCAKLKMIPEGLKHLKNCRELRLTNMPEDFKTRVTKDEGVDWPSIAHIASVILKN</sequence>
<accession>A0A161WXP0</accession>
<evidence type="ECO:0000256" key="1">
    <source>
        <dbReference type="ARBA" id="ARBA00008894"/>
    </source>
</evidence>
<evidence type="ECO:0000256" key="2">
    <source>
        <dbReference type="ARBA" id="ARBA00022614"/>
    </source>
</evidence>
<reference evidence="9" key="1">
    <citation type="journal article" date="2016" name="Nat. Genet.">
        <title>A high-quality carrot genome assembly provides new insights into carotenoid accumulation and asterid genome evolution.</title>
        <authorList>
            <person name="Iorizzo M."/>
            <person name="Ellison S."/>
            <person name="Senalik D."/>
            <person name="Zeng P."/>
            <person name="Satapoomin P."/>
            <person name="Huang J."/>
            <person name="Bowman M."/>
            <person name="Iovene M."/>
            <person name="Sanseverino W."/>
            <person name="Cavagnaro P."/>
            <person name="Yildiz M."/>
            <person name="Macko-Podgorni A."/>
            <person name="Moranska E."/>
            <person name="Grzebelus E."/>
            <person name="Grzebelus D."/>
            <person name="Ashrafi H."/>
            <person name="Zheng Z."/>
            <person name="Cheng S."/>
            <person name="Spooner D."/>
            <person name="Van Deynze A."/>
            <person name="Simon P."/>
        </authorList>
    </citation>
    <scope>NUCLEOTIDE SEQUENCE [LARGE SCALE GENOMIC DNA]</scope>
    <source>
        <tissue evidence="9">Leaf</tissue>
    </source>
</reference>
<keyword evidence="2" id="KW-0433">Leucine-rich repeat</keyword>
<dbReference type="SUPFAM" id="SSF52058">
    <property type="entry name" value="L domain-like"/>
    <property type="match status" value="1"/>
</dbReference>
<dbReference type="Gene3D" id="1.10.10.10">
    <property type="entry name" value="Winged helix-like DNA-binding domain superfamily/Winged helix DNA-binding domain"/>
    <property type="match status" value="1"/>
</dbReference>
<dbReference type="InterPro" id="IPR044974">
    <property type="entry name" value="Disease_R_plants"/>
</dbReference>
<dbReference type="OrthoDB" id="611536at2759"/>
<dbReference type="InterPro" id="IPR032675">
    <property type="entry name" value="LRR_dom_sf"/>
</dbReference>
<protein>
    <submittedName>
        <fullName evidence="9">Uncharacterized protein</fullName>
    </submittedName>
</protein>
<dbReference type="EMBL" id="LNRQ01000003">
    <property type="protein sequence ID" value="KZN03495.1"/>
    <property type="molecule type" value="Genomic_DNA"/>
</dbReference>
<dbReference type="AlphaFoldDB" id="A0A161WXP0"/>
<dbReference type="PANTHER" id="PTHR23155">
    <property type="entry name" value="DISEASE RESISTANCE PROTEIN RP"/>
    <property type="match status" value="1"/>
</dbReference>
<evidence type="ECO:0000256" key="3">
    <source>
        <dbReference type="ARBA" id="ARBA00022737"/>
    </source>
</evidence>
<comment type="caution">
    <text evidence="9">The sequence shown here is derived from an EMBL/GenBank/DDBJ whole genome shotgun (WGS) entry which is preliminary data.</text>
</comment>
<evidence type="ECO:0000256" key="5">
    <source>
        <dbReference type="ARBA" id="ARBA00022821"/>
    </source>
</evidence>
<dbReference type="Pfam" id="PF23598">
    <property type="entry name" value="LRR_14"/>
    <property type="match status" value="1"/>
</dbReference>
<dbReference type="KEGG" id="dcr:108212824"/>
<evidence type="ECO:0000259" key="7">
    <source>
        <dbReference type="Pfam" id="PF23559"/>
    </source>
</evidence>
<dbReference type="InterPro" id="IPR002182">
    <property type="entry name" value="NB-ARC"/>
</dbReference>
<dbReference type="GO" id="GO:0098542">
    <property type="term" value="P:defense response to other organism"/>
    <property type="evidence" value="ECO:0007669"/>
    <property type="project" value="TreeGrafter"/>
</dbReference>
<dbReference type="InterPro" id="IPR058922">
    <property type="entry name" value="WHD_DRP"/>
</dbReference>
<gene>
    <name evidence="9" type="ORF">DCAR_012251</name>
</gene>
<dbReference type="InterPro" id="IPR042197">
    <property type="entry name" value="Apaf_helical"/>
</dbReference>
<evidence type="ECO:0000313" key="9">
    <source>
        <dbReference type="EMBL" id="KZN03495.1"/>
    </source>
</evidence>
<evidence type="ECO:0000259" key="8">
    <source>
        <dbReference type="Pfam" id="PF23598"/>
    </source>
</evidence>
<feature type="domain" description="Disease resistance protein winged helix" evidence="7">
    <location>
        <begin position="462"/>
        <end position="526"/>
    </location>
</feature>
<dbReference type="InterPro" id="IPR036388">
    <property type="entry name" value="WH-like_DNA-bd_sf"/>
</dbReference>
<dbReference type="Gene3D" id="3.80.10.10">
    <property type="entry name" value="Ribonuclease Inhibitor"/>
    <property type="match status" value="2"/>
</dbReference>
<dbReference type="Gramene" id="KZN03495">
    <property type="protein sequence ID" value="KZN03495"/>
    <property type="gene ID" value="DCAR_012251"/>
</dbReference>
<dbReference type="Gene3D" id="3.40.50.300">
    <property type="entry name" value="P-loop containing nucleotide triphosphate hydrolases"/>
    <property type="match status" value="1"/>
</dbReference>
<comment type="similarity">
    <text evidence="1">Belongs to the disease resistance NB-LRR family.</text>
</comment>
<evidence type="ECO:0000256" key="4">
    <source>
        <dbReference type="ARBA" id="ARBA00022741"/>
    </source>
</evidence>
<feature type="domain" description="NB-ARC" evidence="6">
    <location>
        <begin position="213"/>
        <end position="376"/>
    </location>
</feature>
<name>A0A161WXP0_DAUCS</name>
<dbReference type="PRINTS" id="PR00364">
    <property type="entry name" value="DISEASERSIST"/>
</dbReference>
<feature type="domain" description="Disease resistance R13L4/SHOC-2-like LRR" evidence="8">
    <location>
        <begin position="619"/>
        <end position="920"/>
    </location>
</feature>